<comment type="caution">
    <text evidence="1">The sequence shown here is derived from an EMBL/GenBank/DDBJ whole genome shotgun (WGS) entry which is preliminary data.</text>
</comment>
<evidence type="ECO:0000313" key="1">
    <source>
        <dbReference type="EMBL" id="MFD1628746.1"/>
    </source>
</evidence>
<dbReference type="SUPFAM" id="SSF53335">
    <property type="entry name" value="S-adenosyl-L-methionine-dependent methyltransferases"/>
    <property type="match status" value="1"/>
</dbReference>
<dbReference type="GO" id="GO:0032259">
    <property type="term" value="P:methylation"/>
    <property type="evidence" value="ECO:0007669"/>
    <property type="project" value="UniProtKB-KW"/>
</dbReference>
<dbReference type="EMBL" id="JBHUDG010000003">
    <property type="protein sequence ID" value="MFD1628746.1"/>
    <property type="molecule type" value="Genomic_DNA"/>
</dbReference>
<dbReference type="Pfam" id="PF13578">
    <property type="entry name" value="Methyltransf_24"/>
    <property type="match status" value="1"/>
</dbReference>
<keyword evidence="2" id="KW-1185">Reference proteome</keyword>
<dbReference type="PANTHER" id="PTHR43167">
    <property type="entry name" value="PUTATIVE (AFU_ORTHOLOGUE AFUA_6G01830)-RELATED"/>
    <property type="match status" value="1"/>
</dbReference>
<sequence length="261" mass="30138">MVKFQFIKDFILHRITSKTRHGVHSPFVYKLIDEVIYDLKSKDEYKNIEDLRKKLIFDDRIITITDLGAGSHMNNNKQKAVSQIAENALKPRKLAQLIYRLAKTMQPATIIELGTCLGITTAYLAKAAPGAQVITMEGCPETAKVAHENFNALDLNNIRLEVGNFDDNFPKTIDQFPKLDFVFIDGNHRKEATLNYFNWSLPKVHENSLLIFDDIYWSKGMKEAWEEIKNHPDVTCTVDLFWIGLVFFRKAQAKEHFKVKF</sequence>
<gene>
    <name evidence="1" type="ORF">ACFSAH_02595</name>
</gene>
<dbReference type="CDD" id="cd02440">
    <property type="entry name" value="AdoMet_MTases"/>
    <property type="match status" value="1"/>
</dbReference>
<proteinExistence type="predicted"/>
<accession>A0ABW4IAZ2</accession>
<organism evidence="1 2">
    <name type="scientific">Pseudopedobacter beijingensis</name>
    <dbReference type="NCBI Taxonomy" id="1207056"/>
    <lineage>
        <taxon>Bacteria</taxon>
        <taxon>Pseudomonadati</taxon>
        <taxon>Bacteroidota</taxon>
        <taxon>Sphingobacteriia</taxon>
        <taxon>Sphingobacteriales</taxon>
        <taxon>Sphingobacteriaceae</taxon>
        <taxon>Pseudopedobacter</taxon>
    </lineage>
</organism>
<dbReference type="Gene3D" id="3.40.50.150">
    <property type="entry name" value="Vaccinia Virus protein VP39"/>
    <property type="match status" value="1"/>
</dbReference>
<keyword evidence="1" id="KW-0808">Transferase</keyword>
<dbReference type="EC" id="2.1.1.-" evidence="1"/>
<dbReference type="GO" id="GO:0008168">
    <property type="term" value="F:methyltransferase activity"/>
    <property type="evidence" value="ECO:0007669"/>
    <property type="project" value="UniProtKB-KW"/>
</dbReference>
<dbReference type="InterPro" id="IPR029063">
    <property type="entry name" value="SAM-dependent_MTases_sf"/>
</dbReference>
<dbReference type="PANTHER" id="PTHR43167:SF1">
    <property type="entry name" value="PUTATIVE (AFU_ORTHOLOGUE AFUA_6G01830)-RELATED"/>
    <property type="match status" value="1"/>
</dbReference>
<name>A0ABW4IAZ2_9SPHI</name>
<evidence type="ECO:0000313" key="2">
    <source>
        <dbReference type="Proteomes" id="UP001597118"/>
    </source>
</evidence>
<dbReference type="RefSeq" id="WP_379661132.1">
    <property type="nucleotide sequence ID" value="NZ_JBHUDG010000003.1"/>
</dbReference>
<protein>
    <submittedName>
        <fullName evidence="1">O-methyltransferase</fullName>
        <ecNumber evidence="1">2.1.1.-</ecNumber>
    </submittedName>
</protein>
<dbReference type="Proteomes" id="UP001597118">
    <property type="component" value="Unassembled WGS sequence"/>
</dbReference>
<reference evidence="2" key="1">
    <citation type="journal article" date="2019" name="Int. J. Syst. Evol. Microbiol.">
        <title>The Global Catalogue of Microorganisms (GCM) 10K type strain sequencing project: providing services to taxonomists for standard genome sequencing and annotation.</title>
        <authorList>
            <consortium name="The Broad Institute Genomics Platform"/>
            <consortium name="The Broad Institute Genome Sequencing Center for Infectious Disease"/>
            <person name="Wu L."/>
            <person name="Ma J."/>
        </authorList>
    </citation>
    <scope>NUCLEOTIDE SEQUENCE [LARGE SCALE GENOMIC DNA]</scope>
    <source>
        <strain evidence="2">CCUG 53762</strain>
    </source>
</reference>
<keyword evidence="1" id="KW-0489">Methyltransferase</keyword>